<name>A0ABP8BFA5_9SPHI</name>
<evidence type="ECO:0000313" key="2">
    <source>
        <dbReference type="EMBL" id="GAA4205359.1"/>
    </source>
</evidence>
<dbReference type="EMBL" id="BAABBY010000006">
    <property type="protein sequence ID" value="GAA4205359.1"/>
    <property type="molecule type" value="Genomic_DNA"/>
</dbReference>
<sequence>MEELIRQLKTFLGNSARAIKVKGPAEIDIVVNENENIEALLARLQAHIIEIVDENTLGKINLVSPDGELKESFSLNQ</sequence>
<keyword evidence="3" id="KW-1185">Reference proteome</keyword>
<comment type="caution">
    <text evidence="2">The sequence shown here is derived from an EMBL/GenBank/DDBJ whole genome shotgun (WGS) entry which is preliminary data.</text>
</comment>
<organism evidence="2 3">
    <name type="scientific">Pedobacter jeongneungensis</name>
    <dbReference type="NCBI Taxonomy" id="947309"/>
    <lineage>
        <taxon>Bacteria</taxon>
        <taxon>Pseudomonadati</taxon>
        <taxon>Bacteroidota</taxon>
        <taxon>Sphingobacteriia</taxon>
        <taxon>Sphingobacteriales</taxon>
        <taxon>Sphingobacteriaceae</taxon>
        <taxon>Pedobacter</taxon>
    </lineage>
</organism>
<proteinExistence type="predicted"/>
<dbReference type="Proteomes" id="UP001501772">
    <property type="component" value="Unassembled WGS sequence"/>
</dbReference>
<evidence type="ECO:0000256" key="1">
    <source>
        <dbReference type="SAM" id="Coils"/>
    </source>
</evidence>
<keyword evidence="1" id="KW-0175">Coiled coil</keyword>
<protein>
    <submittedName>
        <fullName evidence="2">Uncharacterized protein</fullName>
    </submittedName>
</protein>
<reference evidence="3" key="1">
    <citation type="journal article" date="2019" name="Int. J. Syst. Evol. Microbiol.">
        <title>The Global Catalogue of Microorganisms (GCM) 10K type strain sequencing project: providing services to taxonomists for standard genome sequencing and annotation.</title>
        <authorList>
            <consortium name="The Broad Institute Genomics Platform"/>
            <consortium name="The Broad Institute Genome Sequencing Center for Infectious Disease"/>
            <person name="Wu L."/>
            <person name="Ma J."/>
        </authorList>
    </citation>
    <scope>NUCLEOTIDE SEQUENCE [LARGE SCALE GENOMIC DNA]</scope>
    <source>
        <strain evidence="3">JCM 17626</strain>
    </source>
</reference>
<evidence type="ECO:0000313" key="3">
    <source>
        <dbReference type="Proteomes" id="UP001501772"/>
    </source>
</evidence>
<dbReference type="RefSeq" id="WP_344851760.1">
    <property type="nucleotide sequence ID" value="NZ_BAABBY010000006.1"/>
</dbReference>
<gene>
    <name evidence="2" type="ORF">GCM10022289_24640</name>
</gene>
<accession>A0ABP8BFA5</accession>
<feature type="coiled-coil region" evidence="1">
    <location>
        <begin position="27"/>
        <end position="54"/>
    </location>
</feature>